<feature type="transmembrane region" description="Helical" evidence="1">
    <location>
        <begin position="12"/>
        <end position="34"/>
    </location>
</feature>
<proteinExistence type="predicted"/>
<reference evidence="2 3" key="1">
    <citation type="submission" date="2024-04" db="EMBL/GenBank/DDBJ databases">
        <title>Draft genome sequence of Pseudophaeobacter arcticus NBRC 116598.</title>
        <authorList>
            <person name="Miyakawa T."/>
            <person name="Kusuya Y."/>
            <person name="Miura T."/>
        </authorList>
    </citation>
    <scope>NUCLEOTIDE SEQUENCE [LARGE SCALE GENOMIC DNA]</scope>
    <source>
        <strain evidence="2 3">SU-CL00105</strain>
    </source>
</reference>
<protein>
    <recommendedName>
        <fullName evidence="4">Flp pilus assembly protein, pilin Flp</fullName>
    </recommendedName>
</protein>
<dbReference type="EMBL" id="BAABWU010000004">
    <property type="protein sequence ID" value="GAA6196093.1"/>
    <property type="molecule type" value="Genomic_DNA"/>
</dbReference>
<accession>A0ABQ0AJQ4</accession>
<evidence type="ECO:0000313" key="3">
    <source>
        <dbReference type="Proteomes" id="UP001441944"/>
    </source>
</evidence>
<evidence type="ECO:0000256" key="1">
    <source>
        <dbReference type="SAM" id="Phobius"/>
    </source>
</evidence>
<keyword evidence="1" id="KW-0472">Membrane</keyword>
<name>A0ABQ0AJQ4_9RHOB</name>
<dbReference type="RefSeq" id="WP_348154417.1">
    <property type="nucleotide sequence ID" value="NZ_BAABWU010000004.1"/>
</dbReference>
<gene>
    <name evidence="2" type="ORF">NBRC116598_15370</name>
</gene>
<keyword evidence="1" id="KW-1133">Transmembrane helix</keyword>
<organism evidence="2 3">
    <name type="scientific">Pseudophaeobacter arcticus</name>
    <dbReference type="NCBI Taxonomy" id="385492"/>
    <lineage>
        <taxon>Bacteria</taxon>
        <taxon>Pseudomonadati</taxon>
        <taxon>Pseudomonadota</taxon>
        <taxon>Alphaproteobacteria</taxon>
        <taxon>Rhodobacterales</taxon>
        <taxon>Paracoccaceae</taxon>
        <taxon>Pseudophaeobacter</taxon>
    </lineage>
</organism>
<keyword evidence="3" id="KW-1185">Reference proteome</keyword>
<evidence type="ECO:0000313" key="2">
    <source>
        <dbReference type="EMBL" id="GAA6196093.1"/>
    </source>
</evidence>
<dbReference type="Proteomes" id="UP001441944">
    <property type="component" value="Unassembled WGS sequence"/>
</dbReference>
<sequence length="58" mass="6438">MKKIWLFIASDDGAVTVDWVVLTAGIIGLTMFAFNSMLDGTLSFTDAVIEYLSNWDFS</sequence>
<evidence type="ECO:0008006" key="4">
    <source>
        <dbReference type="Google" id="ProtNLM"/>
    </source>
</evidence>
<keyword evidence="1" id="KW-0812">Transmembrane</keyword>
<comment type="caution">
    <text evidence="2">The sequence shown here is derived from an EMBL/GenBank/DDBJ whole genome shotgun (WGS) entry which is preliminary data.</text>
</comment>